<dbReference type="PANTHER" id="PTHR33336">
    <property type="entry name" value="QUINOL MONOOXYGENASE YGIN-RELATED"/>
    <property type="match status" value="1"/>
</dbReference>
<name>A0A1H9GR44_9EURY</name>
<dbReference type="EMBL" id="FOFD01000002">
    <property type="protein sequence ID" value="SEQ52458.1"/>
    <property type="molecule type" value="Genomic_DNA"/>
</dbReference>
<dbReference type="AlphaFoldDB" id="A0A1H9GR44"/>
<dbReference type="InterPro" id="IPR011008">
    <property type="entry name" value="Dimeric_a/b-barrel"/>
</dbReference>
<keyword evidence="2" id="KW-0560">Oxidoreductase</keyword>
<reference evidence="3" key="1">
    <citation type="submission" date="2016-10" db="EMBL/GenBank/DDBJ databases">
        <authorList>
            <person name="Varghese N."/>
            <person name="Submissions S."/>
        </authorList>
    </citation>
    <scope>NUCLEOTIDE SEQUENCE [LARGE SCALE GENOMIC DNA]</scope>
    <source>
        <strain evidence="3">DSM 25055</strain>
    </source>
</reference>
<keyword evidence="3" id="KW-1185">Reference proteome</keyword>
<dbReference type="OrthoDB" id="8931at2157"/>
<sequence>MIVVHASFPVDPDRRDDALDLIEDLVAESQREDGIVDYRATTDVVDPNVVRFVERYEDQDAFEAHTQTDHFREFQAALPELLGGEPDVIRFDVDSATELEL</sequence>
<proteinExistence type="predicted"/>
<dbReference type="PROSITE" id="PS51725">
    <property type="entry name" value="ABM"/>
    <property type="match status" value="1"/>
</dbReference>
<dbReference type="Proteomes" id="UP000199114">
    <property type="component" value="Unassembled WGS sequence"/>
</dbReference>
<dbReference type="Gene3D" id="3.30.70.100">
    <property type="match status" value="1"/>
</dbReference>
<dbReference type="InterPro" id="IPR007138">
    <property type="entry name" value="ABM_dom"/>
</dbReference>
<dbReference type="RefSeq" id="WP_090616949.1">
    <property type="nucleotide sequence ID" value="NZ_FOFD01000002.1"/>
</dbReference>
<dbReference type="SUPFAM" id="SSF54909">
    <property type="entry name" value="Dimeric alpha+beta barrel"/>
    <property type="match status" value="1"/>
</dbReference>
<evidence type="ECO:0000259" key="1">
    <source>
        <dbReference type="PROSITE" id="PS51725"/>
    </source>
</evidence>
<dbReference type="InterPro" id="IPR050744">
    <property type="entry name" value="AI-2_Isomerase_LsrG"/>
</dbReference>
<evidence type="ECO:0000313" key="2">
    <source>
        <dbReference type="EMBL" id="SEQ52458.1"/>
    </source>
</evidence>
<gene>
    <name evidence="2" type="ORF">SAMN04489841_1966</name>
</gene>
<protein>
    <submittedName>
        <fullName evidence="2">Quinol monooxygenase YgiN</fullName>
    </submittedName>
</protein>
<feature type="domain" description="ABM" evidence="1">
    <location>
        <begin position="2"/>
        <end position="91"/>
    </location>
</feature>
<keyword evidence="2" id="KW-0503">Monooxygenase</keyword>
<organism evidence="2 3">
    <name type="scientific">Natrinema salaciae</name>
    <dbReference type="NCBI Taxonomy" id="1186196"/>
    <lineage>
        <taxon>Archaea</taxon>
        <taxon>Methanobacteriati</taxon>
        <taxon>Methanobacteriota</taxon>
        <taxon>Stenosarchaea group</taxon>
        <taxon>Halobacteria</taxon>
        <taxon>Halobacteriales</taxon>
        <taxon>Natrialbaceae</taxon>
        <taxon>Natrinema</taxon>
    </lineage>
</organism>
<dbReference type="STRING" id="1186196.SAMN04489841_1966"/>
<dbReference type="PANTHER" id="PTHR33336:SF15">
    <property type="entry name" value="ABM DOMAIN-CONTAINING PROTEIN"/>
    <property type="match status" value="1"/>
</dbReference>
<evidence type="ECO:0000313" key="3">
    <source>
        <dbReference type="Proteomes" id="UP000199114"/>
    </source>
</evidence>
<dbReference type="GO" id="GO:0004497">
    <property type="term" value="F:monooxygenase activity"/>
    <property type="evidence" value="ECO:0007669"/>
    <property type="project" value="UniProtKB-KW"/>
</dbReference>
<accession>A0A1H9GR44</accession>
<dbReference type="Pfam" id="PF03992">
    <property type="entry name" value="ABM"/>
    <property type="match status" value="1"/>
</dbReference>